<evidence type="ECO:0000313" key="1">
    <source>
        <dbReference type="EnsemblPlants" id="OMERI05G01780.1"/>
    </source>
</evidence>
<dbReference type="HOGENOM" id="CLU_2254435_0_0_1"/>
<organism evidence="1">
    <name type="scientific">Oryza meridionalis</name>
    <dbReference type="NCBI Taxonomy" id="40149"/>
    <lineage>
        <taxon>Eukaryota</taxon>
        <taxon>Viridiplantae</taxon>
        <taxon>Streptophyta</taxon>
        <taxon>Embryophyta</taxon>
        <taxon>Tracheophyta</taxon>
        <taxon>Spermatophyta</taxon>
        <taxon>Magnoliopsida</taxon>
        <taxon>Liliopsida</taxon>
        <taxon>Poales</taxon>
        <taxon>Poaceae</taxon>
        <taxon>BOP clade</taxon>
        <taxon>Oryzoideae</taxon>
        <taxon>Oryzeae</taxon>
        <taxon>Oryzinae</taxon>
        <taxon>Oryza</taxon>
    </lineage>
</organism>
<accession>A0A0E0DLC6</accession>
<dbReference type="AlphaFoldDB" id="A0A0E0DLC6"/>
<protein>
    <submittedName>
        <fullName evidence="1">Uncharacterized protein</fullName>
    </submittedName>
</protein>
<dbReference type="EnsemblPlants" id="OMERI05G01780.1">
    <property type="protein sequence ID" value="OMERI05G01780.1"/>
    <property type="gene ID" value="OMERI05G01780"/>
</dbReference>
<dbReference type="Gramene" id="OMERI05G01800.1">
    <property type="protein sequence ID" value="OMERI05G01800.1"/>
    <property type="gene ID" value="OMERI05G01800"/>
</dbReference>
<name>A0A0E0DLC6_9ORYZ</name>
<reference evidence="1" key="1">
    <citation type="submission" date="2015-04" db="UniProtKB">
        <authorList>
            <consortium name="EnsemblPlants"/>
        </authorList>
    </citation>
    <scope>IDENTIFICATION</scope>
</reference>
<sequence length="104" mass="11681">METVDSSVTTDKDESTTTTVAAVKFDPWNPPLPPPPDNPDSAMCYTPSVLLESLFLYWVSNMHAFHVTEDILTESRLTNISTPERTPKEDWASFWLSCNVMVDA</sequence>
<proteinExistence type="predicted"/>
<dbReference type="Proteomes" id="UP000008021">
    <property type="component" value="Chromosome 5"/>
</dbReference>
<dbReference type="Gramene" id="OMERI05G01780.1">
    <property type="protein sequence ID" value="OMERI05G01780.1"/>
    <property type="gene ID" value="OMERI05G01780"/>
</dbReference>
<keyword evidence="2" id="KW-1185">Reference proteome</keyword>
<evidence type="ECO:0000313" key="2">
    <source>
        <dbReference type="Proteomes" id="UP000008021"/>
    </source>
</evidence>
<reference evidence="1" key="2">
    <citation type="submission" date="2018-05" db="EMBL/GenBank/DDBJ databases">
        <title>OmerRS3 (Oryza meridionalis Reference Sequence Version 3).</title>
        <authorList>
            <person name="Zhang J."/>
            <person name="Kudrna D."/>
            <person name="Lee S."/>
            <person name="Talag J."/>
            <person name="Welchert J."/>
            <person name="Wing R.A."/>
        </authorList>
    </citation>
    <scope>NUCLEOTIDE SEQUENCE [LARGE SCALE GENOMIC DNA]</scope>
    <source>
        <strain evidence="1">OR44</strain>
    </source>
</reference>
<dbReference type="EnsemblPlants" id="OMERI05G01800.1">
    <property type="protein sequence ID" value="OMERI05G01800.1"/>
    <property type="gene ID" value="OMERI05G01800"/>
</dbReference>